<dbReference type="GO" id="GO:0004722">
    <property type="term" value="F:protein serine/threonine phosphatase activity"/>
    <property type="evidence" value="ECO:0007669"/>
    <property type="project" value="UniProtKB-EC"/>
</dbReference>
<keyword evidence="2" id="KW-0812">Transmembrane</keyword>
<evidence type="ECO:0000313" key="5">
    <source>
        <dbReference type="Proteomes" id="UP001205748"/>
    </source>
</evidence>
<dbReference type="InterPro" id="IPR052016">
    <property type="entry name" value="Bact_Sigma-Reg"/>
</dbReference>
<keyword evidence="2" id="KW-0472">Membrane</keyword>
<dbReference type="InterPro" id="IPR014221">
    <property type="entry name" value="SpoII_E"/>
</dbReference>
<feature type="transmembrane region" description="Helical" evidence="2">
    <location>
        <begin position="78"/>
        <end position="109"/>
    </location>
</feature>
<dbReference type="PROSITE" id="PS51746">
    <property type="entry name" value="PPM_2"/>
    <property type="match status" value="1"/>
</dbReference>
<sequence length="802" mass="90884">MSYKLEALKPYERVHSGLNQSKVKNKQKTKFQFDAALQDLLLVFIGFFLARSIIMYDLSPFGFAFFSYIMATRRKKTWTVIGLLVGLFTVQSTLYIIRAVITLALTYWVMGKRVKASTKTWKIGLLSSLCVFSVGLVFQWIAGNYLYDFLLLVFESFITYILLFIYSSALPLITGQVKRKIVSNEELICSAILISLTLLGMSELSIYGYSIKNVLGITAIMLFARHLGSGAGAIIGIVVGVVTSLDHIVSPVIIGVYAFSGLMAGVFKDLGKIPVALGFVLGNAALTFYLNGSTEVFIHIQEILIAIILLLLAPRGIEERISSFKGIGDYRLEREKMYGERVREVTIERLRDYSKVFEQIGKSFEQSVASDPLLYQKDINDVFNRVSKEVCNQCSYYSKCWKLDFYNTYQSMFLLLNKIEKCSTIKQEDIPKSLSNKCLQPERITKVMSYLYEIYKSNQYWEKQVMESKNLVSQQLQGISEVIQDLSNDMRTDIVFRKEEEEEILIAFDKKEIPIQDVMVLQDGQGKYKVTLYGKPCQGKGYCDKTMGEIISKVLGKEMIMEQHLCKGNGLKNKCKVSFKEATNFVVTTGIVHSSKDAQEVSGDSYSNIPLHDGKYMLALSDGMGSGKRASRESRTTINLLEHFLEAGFNREIALKTINSILMLRSNDEMFSTIDLSIIDQYTAQTEFIKIGAVSTFIKRGEKVEMIASNSLPVGILDEVNIEVSRRQLEDGDFIIMASDGLLDANPFVEDKEKWVREQLIKIKSRNPQRIAHCLFEQARKESKNILKDDITILVAKIWKNK</sequence>
<feature type="transmembrane region" description="Helical" evidence="2">
    <location>
        <begin position="121"/>
        <end position="142"/>
    </location>
</feature>
<feature type="transmembrane region" description="Helical" evidence="2">
    <location>
        <begin position="296"/>
        <end position="313"/>
    </location>
</feature>
<evidence type="ECO:0000313" key="4">
    <source>
        <dbReference type="EMBL" id="MCR1899043.1"/>
    </source>
</evidence>
<keyword evidence="5" id="KW-1185">Reference proteome</keyword>
<gene>
    <name evidence="4" type="primary">spoIIE</name>
    <name evidence="4" type="ORF">NSA47_08620</name>
</gene>
<feature type="domain" description="PPM-type phosphatase" evidence="3">
    <location>
        <begin position="588"/>
        <end position="798"/>
    </location>
</feature>
<protein>
    <submittedName>
        <fullName evidence="4">Stage II sporulation protein E</fullName>
        <ecNumber evidence="4">3.1.3.16</ecNumber>
    </submittedName>
</protein>
<evidence type="ECO:0000256" key="2">
    <source>
        <dbReference type="SAM" id="Phobius"/>
    </source>
</evidence>
<keyword evidence="1 4" id="KW-0378">Hydrolase</keyword>
<dbReference type="Pfam" id="PF07228">
    <property type="entry name" value="SpoIIE"/>
    <property type="match status" value="1"/>
</dbReference>
<feature type="transmembrane region" description="Helical" evidence="2">
    <location>
        <begin position="222"/>
        <end position="242"/>
    </location>
</feature>
<dbReference type="NCBIfam" id="TIGR02865">
    <property type="entry name" value="spore_II_E"/>
    <property type="match status" value="1"/>
</dbReference>
<dbReference type="Proteomes" id="UP001205748">
    <property type="component" value="Unassembled WGS sequence"/>
</dbReference>
<accession>A0AAE3L3Y2</accession>
<name>A0AAE3L3Y2_9FIRM</name>
<dbReference type="SUPFAM" id="SSF81606">
    <property type="entry name" value="PP2C-like"/>
    <property type="match status" value="1"/>
</dbReference>
<feature type="transmembrane region" description="Helical" evidence="2">
    <location>
        <begin position="149"/>
        <end position="167"/>
    </location>
</feature>
<dbReference type="InterPro" id="IPR045768">
    <property type="entry name" value="SpoIIE_N"/>
</dbReference>
<dbReference type="SMART" id="SM00331">
    <property type="entry name" value="PP2C_SIG"/>
    <property type="match status" value="1"/>
</dbReference>
<evidence type="ECO:0000259" key="3">
    <source>
        <dbReference type="PROSITE" id="PS51746"/>
    </source>
</evidence>
<dbReference type="RefSeq" id="WP_257530971.1">
    <property type="nucleotide sequence ID" value="NZ_JANKAS010000006.1"/>
</dbReference>
<dbReference type="InterPro" id="IPR036457">
    <property type="entry name" value="PPM-type-like_dom_sf"/>
</dbReference>
<dbReference type="PANTHER" id="PTHR43156">
    <property type="entry name" value="STAGE II SPORULATION PROTEIN E-RELATED"/>
    <property type="match status" value="1"/>
</dbReference>
<feature type="transmembrane region" description="Helical" evidence="2">
    <location>
        <begin position="248"/>
        <end position="266"/>
    </location>
</feature>
<evidence type="ECO:0000256" key="1">
    <source>
        <dbReference type="ARBA" id="ARBA00022801"/>
    </source>
</evidence>
<dbReference type="EMBL" id="JANKAS010000006">
    <property type="protein sequence ID" value="MCR1899043.1"/>
    <property type="molecule type" value="Genomic_DNA"/>
</dbReference>
<organism evidence="4 5">
    <name type="scientific">Irregularibacter muris</name>
    <dbReference type="NCBI Taxonomy" id="1796619"/>
    <lineage>
        <taxon>Bacteria</taxon>
        <taxon>Bacillati</taxon>
        <taxon>Bacillota</taxon>
        <taxon>Clostridia</taxon>
        <taxon>Eubacteriales</taxon>
        <taxon>Eubacteriaceae</taxon>
        <taxon>Irregularibacter</taxon>
    </lineage>
</organism>
<reference evidence="4" key="1">
    <citation type="submission" date="2022-07" db="EMBL/GenBank/DDBJ databases">
        <title>Enhanced cultured diversity of the mouse gut microbiota enables custom-made synthetic communities.</title>
        <authorList>
            <person name="Afrizal A."/>
        </authorList>
    </citation>
    <scope>NUCLEOTIDE SEQUENCE</scope>
    <source>
        <strain evidence="4">DSM 28593</strain>
    </source>
</reference>
<dbReference type="InterPro" id="IPR001932">
    <property type="entry name" value="PPM-type_phosphatase-like_dom"/>
</dbReference>
<dbReference type="PANTHER" id="PTHR43156:SF2">
    <property type="entry name" value="STAGE II SPORULATION PROTEIN E"/>
    <property type="match status" value="1"/>
</dbReference>
<dbReference type="AlphaFoldDB" id="A0AAE3L3Y2"/>
<proteinExistence type="predicted"/>
<keyword evidence="2" id="KW-1133">Transmembrane helix</keyword>
<feature type="transmembrane region" description="Helical" evidence="2">
    <location>
        <begin position="187"/>
        <end position="210"/>
    </location>
</feature>
<comment type="caution">
    <text evidence="4">The sequence shown here is derived from an EMBL/GenBank/DDBJ whole genome shotgun (WGS) entry which is preliminary data.</text>
</comment>
<feature type="transmembrane region" description="Helical" evidence="2">
    <location>
        <begin position="273"/>
        <end position="290"/>
    </location>
</feature>
<dbReference type="Gene3D" id="3.60.40.10">
    <property type="entry name" value="PPM-type phosphatase domain"/>
    <property type="match status" value="1"/>
</dbReference>
<dbReference type="Pfam" id="PF19732">
    <property type="entry name" value="SpoIIE_N"/>
    <property type="match status" value="1"/>
</dbReference>
<dbReference type="SMART" id="SM00332">
    <property type="entry name" value="PP2Cc"/>
    <property type="match status" value="1"/>
</dbReference>
<feature type="transmembrane region" description="Helical" evidence="2">
    <location>
        <begin position="40"/>
        <end position="66"/>
    </location>
</feature>
<dbReference type="EC" id="3.1.3.16" evidence="4"/>